<dbReference type="RefSeq" id="WP_182688112.1">
    <property type="nucleotide sequence ID" value="NZ_JACHTF010000013.1"/>
</dbReference>
<reference evidence="2 3" key="1">
    <citation type="submission" date="2020-08" db="EMBL/GenBank/DDBJ databases">
        <authorList>
            <person name="Xu S."/>
            <person name="Li A."/>
        </authorList>
    </citation>
    <scope>NUCLEOTIDE SEQUENCE [LARGE SCALE GENOMIC DNA]</scope>
    <source>
        <strain evidence="2 3">119BY6-57</strain>
    </source>
</reference>
<gene>
    <name evidence="2" type="ORF">H4F98_12375</name>
</gene>
<proteinExistence type="predicted"/>
<dbReference type="SUPFAM" id="SSF48452">
    <property type="entry name" value="TPR-like"/>
    <property type="match status" value="1"/>
</dbReference>
<dbReference type="EMBL" id="JACHTF010000013">
    <property type="protein sequence ID" value="MBB1061366.1"/>
    <property type="molecule type" value="Genomic_DNA"/>
</dbReference>
<dbReference type="Gene3D" id="1.25.40.10">
    <property type="entry name" value="Tetratricopeptide repeat domain"/>
    <property type="match status" value="1"/>
</dbReference>
<evidence type="ECO:0000313" key="3">
    <source>
        <dbReference type="Proteomes" id="UP000523196"/>
    </source>
</evidence>
<comment type="caution">
    <text evidence="2">The sequence shown here is derived from an EMBL/GenBank/DDBJ whole genome shotgun (WGS) entry which is preliminary data.</text>
</comment>
<feature type="transmembrane region" description="Helical" evidence="1">
    <location>
        <begin position="29"/>
        <end position="50"/>
    </location>
</feature>
<dbReference type="PIRSF" id="PIRSF030959">
    <property type="entry name" value="UCP030959"/>
    <property type="match status" value="1"/>
</dbReference>
<keyword evidence="1" id="KW-0812">Transmembrane</keyword>
<dbReference type="AlphaFoldDB" id="A0A7W3Y6X4"/>
<dbReference type="Pfam" id="PF14559">
    <property type="entry name" value="TPR_19"/>
    <property type="match status" value="1"/>
</dbReference>
<sequence>MPIGLGLHVAIALFFAVHAVRNGQERYWLFVLFAFPLLGSVVYALAIWLPGMADSRQGRRLATGLRQALDPERGLRGAREAFDAAPTTRNQVLLADALVEAGHAGEAVDHYRDSLRGIHADDPDVQTRLARALLQAGRPAEARQLLDALIARHPDFRSPAGHLAYARAVAAEGDRDKARHEFDTLVDYASGLEARAWYVEVLRDWGDDRAADRERDAALAHARRMPAHARQLNREWLRRIERCTAGRPRGATVSTRTP</sequence>
<accession>A0A7W3Y6X4</accession>
<name>A0A7W3Y6X4_9GAMM</name>
<evidence type="ECO:0000256" key="1">
    <source>
        <dbReference type="SAM" id="Phobius"/>
    </source>
</evidence>
<dbReference type="Proteomes" id="UP000523196">
    <property type="component" value="Unassembled WGS sequence"/>
</dbReference>
<organism evidence="2 3">
    <name type="scientific">Marilutibacter spongiae</name>
    <dbReference type="NCBI Taxonomy" id="2025720"/>
    <lineage>
        <taxon>Bacteria</taxon>
        <taxon>Pseudomonadati</taxon>
        <taxon>Pseudomonadota</taxon>
        <taxon>Gammaproteobacteria</taxon>
        <taxon>Lysobacterales</taxon>
        <taxon>Lysobacteraceae</taxon>
        <taxon>Marilutibacter</taxon>
    </lineage>
</organism>
<dbReference type="InterPro" id="IPR011990">
    <property type="entry name" value="TPR-like_helical_dom_sf"/>
</dbReference>
<evidence type="ECO:0000313" key="2">
    <source>
        <dbReference type="EMBL" id="MBB1061366.1"/>
    </source>
</evidence>
<keyword evidence="3" id="KW-1185">Reference proteome</keyword>
<keyword evidence="1" id="KW-0472">Membrane</keyword>
<keyword evidence="1" id="KW-1133">Transmembrane helix</keyword>
<protein>
    <submittedName>
        <fullName evidence="2">Tetratricopeptide repeat protein</fullName>
    </submittedName>
</protein>
<dbReference type="InterPro" id="IPR014562">
    <property type="entry name" value="UCP030959_TPR_rpt-cont"/>
</dbReference>